<gene>
    <name evidence="1" type="ORF">MNOR_LOCUS19794</name>
</gene>
<organism evidence="1 2">
    <name type="scientific">Meganyctiphanes norvegica</name>
    <name type="common">Northern krill</name>
    <name type="synonym">Thysanopoda norvegica</name>
    <dbReference type="NCBI Taxonomy" id="48144"/>
    <lineage>
        <taxon>Eukaryota</taxon>
        <taxon>Metazoa</taxon>
        <taxon>Ecdysozoa</taxon>
        <taxon>Arthropoda</taxon>
        <taxon>Crustacea</taxon>
        <taxon>Multicrustacea</taxon>
        <taxon>Malacostraca</taxon>
        <taxon>Eumalacostraca</taxon>
        <taxon>Eucarida</taxon>
        <taxon>Euphausiacea</taxon>
        <taxon>Euphausiidae</taxon>
        <taxon>Meganyctiphanes</taxon>
    </lineage>
</organism>
<feature type="non-terminal residue" evidence="1">
    <location>
        <position position="134"/>
    </location>
</feature>
<accession>A0AAV2R1R8</accession>
<protein>
    <submittedName>
        <fullName evidence="1">Uncharacterized protein</fullName>
    </submittedName>
</protein>
<name>A0AAV2R1R8_MEGNR</name>
<proteinExistence type="predicted"/>
<evidence type="ECO:0000313" key="1">
    <source>
        <dbReference type="EMBL" id="CAL4112110.1"/>
    </source>
</evidence>
<comment type="caution">
    <text evidence="1">The sequence shown here is derived from an EMBL/GenBank/DDBJ whole genome shotgun (WGS) entry which is preliminary data.</text>
</comment>
<dbReference type="Proteomes" id="UP001497623">
    <property type="component" value="Unassembled WGS sequence"/>
</dbReference>
<sequence>MACYPIINELLCYVVNFMNDSSNDLVRQRVSNFFSNDEIAEAKKTLLTTCNGKLDGYYISSESQINSDPVNDIILALEKLEAENALPEIVAKNLLCIPCSDELTLLTLQRKIYEIEINQRNHADVLRKHTVEIE</sequence>
<dbReference type="EMBL" id="CAXKWB010014914">
    <property type="protein sequence ID" value="CAL4112110.1"/>
    <property type="molecule type" value="Genomic_DNA"/>
</dbReference>
<keyword evidence="2" id="KW-1185">Reference proteome</keyword>
<dbReference type="AlphaFoldDB" id="A0AAV2R1R8"/>
<reference evidence="1 2" key="1">
    <citation type="submission" date="2024-05" db="EMBL/GenBank/DDBJ databases">
        <authorList>
            <person name="Wallberg A."/>
        </authorList>
    </citation>
    <scope>NUCLEOTIDE SEQUENCE [LARGE SCALE GENOMIC DNA]</scope>
</reference>
<evidence type="ECO:0000313" key="2">
    <source>
        <dbReference type="Proteomes" id="UP001497623"/>
    </source>
</evidence>